<evidence type="ECO:0000313" key="2">
    <source>
        <dbReference type="Proteomes" id="UP001596099"/>
    </source>
</evidence>
<dbReference type="EMBL" id="JBHSQH010000001">
    <property type="protein sequence ID" value="MFC5970048.1"/>
    <property type="molecule type" value="Genomic_DNA"/>
</dbReference>
<comment type="caution">
    <text evidence="1">The sequence shown here is derived from an EMBL/GenBank/DDBJ whole genome shotgun (WGS) entry which is preliminary data.</text>
</comment>
<proteinExistence type="predicted"/>
<evidence type="ECO:0000313" key="1">
    <source>
        <dbReference type="EMBL" id="MFC5970048.1"/>
    </source>
</evidence>
<protein>
    <submittedName>
        <fullName evidence="1">Uncharacterized protein</fullName>
    </submittedName>
</protein>
<reference evidence="1 2" key="1">
    <citation type="journal article" date="2019" name="Int. J. Syst. Evol. Microbiol.">
        <title>The Global Catalogue of Microorganisms (GCM) 10K type strain sequencing project: providing services to taxonomists for standard genome sequencing and annotation.</title>
        <authorList>
            <consortium name="The Broad Institute Genomics Platform"/>
            <consortium name="The Broad Institute Genome Sequencing Center for Infectious Disease"/>
            <person name="Wu L."/>
            <person name="Ma J."/>
        </authorList>
    </citation>
    <scope>NUCLEOTIDE SEQUENCE [LARGE SCALE GENOMIC DNA]</scope>
    <source>
        <strain evidence="1 2">CGMCC 1.12543</strain>
    </source>
</reference>
<organism evidence="1 2">
    <name type="scientific">Halomarina salina</name>
    <dbReference type="NCBI Taxonomy" id="1872699"/>
    <lineage>
        <taxon>Archaea</taxon>
        <taxon>Methanobacteriati</taxon>
        <taxon>Methanobacteriota</taxon>
        <taxon>Stenosarchaea group</taxon>
        <taxon>Halobacteria</taxon>
        <taxon>Halobacteriales</taxon>
        <taxon>Natronomonadaceae</taxon>
        <taxon>Halomarina</taxon>
    </lineage>
</organism>
<dbReference type="RefSeq" id="WP_247418681.1">
    <property type="nucleotide sequence ID" value="NZ_JALLGW010000002.1"/>
</dbReference>
<accession>A0ABD5RIB6</accession>
<name>A0ABD5RIB6_9EURY</name>
<sequence length="72" mass="8331">MNRLHVYRAAEGKGIAIMPNASYHEAQMRFTTEAWAGPESTYNTSFEIEDWRVDVNPRQLPTDDPSRQLSEF</sequence>
<keyword evidence="2" id="KW-1185">Reference proteome</keyword>
<dbReference type="AlphaFoldDB" id="A0ABD5RIB6"/>
<gene>
    <name evidence="1" type="ORF">ACFPYI_01770</name>
</gene>
<dbReference type="Proteomes" id="UP001596099">
    <property type="component" value="Unassembled WGS sequence"/>
</dbReference>